<dbReference type="PANTHER" id="PTHR42913:SF9">
    <property type="entry name" value="SLR1591 PROTEIN"/>
    <property type="match status" value="1"/>
</dbReference>
<dbReference type="OrthoDB" id="9767928at2"/>
<dbReference type="Gene3D" id="3.50.50.100">
    <property type="match status" value="1"/>
</dbReference>
<evidence type="ECO:0000256" key="1">
    <source>
        <dbReference type="ARBA" id="ARBA00001974"/>
    </source>
</evidence>
<evidence type="ECO:0000259" key="5">
    <source>
        <dbReference type="Pfam" id="PF07992"/>
    </source>
</evidence>
<reference evidence="6 7" key="1">
    <citation type="submission" date="2020-08" db="EMBL/GenBank/DDBJ databases">
        <title>Genome sequence of Rhodobacteraceae bacterium Lw-13e.</title>
        <authorList>
            <person name="Poehlein A."/>
            <person name="Wolter L."/>
            <person name="Daniel R."/>
            <person name="Brinkhoff T."/>
        </authorList>
    </citation>
    <scope>NUCLEOTIDE SEQUENCE [LARGE SCALE GENOMIC DNA]</scope>
    <source>
        <strain evidence="6 7">Lw-13e</strain>
        <plasmid evidence="6 7">p111</plasmid>
    </source>
</reference>
<comment type="cofactor">
    <cofactor evidence="1">
        <name>FAD</name>
        <dbReference type="ChEBI" id="CHEBI:57692"/>
    </cofactor>
</comment>
<evidence type="ECO:0000256" key="4">
    <source>
        <dbReference type="ARBA" id="ARBA00023002"/>
    </source>
</evidence>
<dbReference type="PANTHER" id="PTHR42913">
    <property type="entry name" value="APOPTOSIS-INDUCING FACTOR 1"/>
    <property type="match status" value="1"/>
</dbReference>
<evidence type="ECO:0000313" key="6">
    <source>
        <dbReference type="EMBL" id="QPM92469.1"/>
    </source>
</evidence>
<dbReference type="RefSeq" id="WP_119840862.1">
    <property type="nucleotide sequence ID" value="NZ_CP060438.1"/>
</dbReference>
<dbReference type="InterPro" id="IPR051169">
    <property type="entry name" value="NADH-Q_oxidoreductase"/>
</dbReference>
<dbReference type="EMBL" id="CP060438">
    <property type="protein sequence ID" value="QPM92469.1"/>
    <property type="molecule type" value="Genomic_DNA"/>
</dbReference>
<keyword evidence="6" id="KW-0614">Plasmid</keyword>
<dbReference type="KEGG" id="palw:PSAL_037330"/>
<dbReference type="PRINTS" id="PR00368">
    <property type="entry name" value="FADPNR"/>
</dbReference>
<keyword evidence="7" id="KW-1185">Reference proteome</keyword>
<organism evidence="6 7">
    <name type="scientific">Pseudooceanicola algae</name>
    <dbReference type="NCBI Taxonomy" id="1537215"/>
    <lineage>
        <taxon>Bacteria</taxon>
        <taxon>Pseudomonadati</taxon>
        <taxon>Pseudomonadota</taxon>
        <taxon>Alphaproteobacteria</taxon>
        <taxon>Rhodobacterales</taxon>
        <taxon>Paracoccaceae</taxon>
        <taxon>Pseudooceanicola</taxon>
    </lineage>
</organism>
<dbReference type="AlphaFoldDB" id="A0A418SBM2"/>
<dbReference type="GO" id="GO:0019646">
    <property type="term" value="P:aerobic electron transport chain"/>
    <property type="evidence" value="ECO:0007669"/>
    <property type="project" value="TreeGrafter"/>
</dbReference>
<dbReference type="InterPro" id="IPR023753">
    <property type="entry name" value="FAD/NAD-binding_dom"/>
</dbReference>
<feature type="domain" description="FAD/NAD(P)-binding" evidence="5">
    <location>
        <begin position="11"/>
        <end position="293"/>
    </location>
</feature>
<accession>A0A418SBM2</accession>
<keyword evidence="3" id="KW-0274">FAD</keyword>
<geneLocation type="plasmid" evidence="6 7">
    <name>p111</name>
</geneLocation>
<keyword evidence="4 6" id="KW-0560">Oxidoreductase</keyword>
<dbReference type="EC" id="1.18.1.-" evidence="6"/>
<evidence type="ECO:0000313" key="7">
    <source>
        <dbReference type="Proteomes" id="UP000283786"/>
    </source>
</evidence>
<keyword evidence="2" id="KW-0285">Flavoprotein</keyword>
<sequence>MTDDDTPHIQLLGAGHANVLAVPTLRGAMPGARITLIDAAPQATYSGMFPGYIAGHYRPDDLRVELKDFAARHDIDFLQRRISGLDPVARRVVFHDGGDLSYDLAALDLGSHSNMPEIPGFAAHGVPIKPLGAFVARLGRTDPAAPIAIIGGGVAGVEIALALRHRGTGPVTLIEAGPTVGAALGPRARRHLVAALDQAGIRRHTKARVTKIRDTSVLLEEGKQITSRLTIGIAGARAHDWLARDLPVDAAGFVTVQPTLQVDGQAGLFAVGDCAAMLHAPRPKAGVFAVRQAPVLAANLIAAARGGELRRYDPQGDYLKIISLGGKTALAEWQGLTLRGAWLWRWKNRIDRRFMSGLQEGSQPPPSGNT</sequence>
<dbReference type="InterPro" id="IPR036188">
    <property type="entry name" value="FAD/NAD-bd_sf"/>
</dbReference>
<proteinExistence type="predicted"/>
<dbReference type="GO" id="GO:0003955">
    <property type="term" value="F:NAD(P)H dehydrogenase (quinone) activity"/>
    <property type="evidence" value="ECO:0007669"/>
    <property type="project" value="TreeGrafter"/>
</dbReference>
<dbReference type="SUPFAM" id="SSF51905">
    <property type="entry name" value="FAD/NAD(P)-binding domain"/>
    <property type="match status" value="2"/>
</dbReference>
<dbReference type="InterPro" id="IPR017584">
    <property type="entry name" value="Pyridine_nucleo_diS_OxRdtase_N"/>
</dbReference>
<protein>
    <submittedName>
        <fullName evidence="6">Nitric oxide reductase FlRd-NAD(+) reductase</fullName>
        <ecNumber evidence="6">1.18.1.-</ecNumber>
    </submittedName>
</protein>
<gene>
    <name evidence="6" type="primary">norW_2</name>
    <name evidence="6" type="ORF">PSAL_037330</name>
</gene>
<dbReference type="Pfam" id="PF07992">
    <property type="entry name" value="Pyr_redox_2"/>
    <property type="match status" value="1"/>
</dbReference>
<evidence type="ECO:0000256" key="3">
    <source>
        <dbReference type="ARBA" id="ARBA00022827"/>
    </source>
</evidence>
<evidence type="ECO:0000256" key="2">
    <source>
        <dbReference type="ARBA" id="ARBA00022630"/>
    </source>
</evidence>
<dbReference type="Proteomes" id="UP000283786">
    <property type="component" value="Plasmid p111"/>
</dbReference>
<dbReference type="NCBIfam" id="TIGR03169">
    <property type="entry name" value="Nterm_to_SelD"/>
    <property type="match status" value="1"/>
</dbReference>
<name>A0A418SBM2_9RHOB</name>